<sequence length="91" mass="10252">MYSVQVDSMCCFAFLLSLRGTPLSEFLQCQRERRMHVPTAVFRTVECTCVTYVWLLAEQPKCIAEFDSEYLTVQPACCVVLGACRASLLSS</sequence>
<evidence type="ECO:0000313" key="1">
    <source>
        <dbReference type="EMBL" id="NIE44620.1"/>
    </source>
</evidence>
<name>A0A6G5A382_RHIMP</name>
<organism evidence="1">
    <name type="scientific">Rhipicephalus microplus</name>
    <name type="common">Cattle tick</name>
    <name type="synonym">Boophilus microplus</name>
    <dbReference type="NCBI Taxonomy" id="6941"/>
    <lineage>
        <taxon>Eukaryota</taxon>
        <taxon>Metazoa</taxon>
        <taxon>Ecdysozoa</taxon>
        <taxon>Arthropoda</taxon>
        <taxon>Chelicerata</taxon>
        <taxon>Arachnida</taxon>
        <taxon>Acari</taxon>
        <taxon>Parasitiformes</taxon>
        <taxon>Ixodida</taxon>
        <taxon>Ixodoidea</taxon>
        <taxon>Ixodidae</taxon>
        <taxon>Rhipicephalinae</taxon>
        <taxon>Rhipicephalus</taxon>
        <taxon>Boophilus</taxon>
    </lineage>
</organism>
<proteinExistence type="predicted"/>
<reference evidence="1" key="1">
    <citation type="submission" date="2020-03" db="EMBL/GenBank/DDBJ databases">
        <title>A transcriptome and proteome of the tick Rhipicephalus microplus shaped by the genetic composition of its hosts and developmental stage.</title>
        <authorList>
            <person name="Garcia G.R."/>
            <person name="Ribeiro J.M.C."/>
            <person name="Maruyama S.R."/>
            <person name="Gardinasse L.G."/>
            <person name="Nelson K."/>
            <person name="Ferreira B.R."/>
            <person name="Andrade T.G."/>
            <person name="Santos I.K.F.M."/>
        </authorList>
    </citation>
    <scope>NUCLEOTIDE SEQUENCE</scope>
    <source>
        <strain evidence="1">NSGR</strain>
        <tissue evidence="1">Salivary glands</tissue>
    </source>
</reference>
<protein>
    <submittedName>
        <fullName evidence="1">Uncharacterized protein</fullName>
    </submittedName>
</protein>
<dbReference type="AlphaFoldDB" id="A0A6G5A382"/>
<dbReference type="EMBL" id="GIKN01002347">
    <property type="protein sequence ID" value="NIE44620.1"/>
    <property type="molecule type" value="Transcribed_RNA"/>
</dbReference>
<accession>A0A6G5A382</accession>